<protein>
    <submittedName>
        <fullName evidence="3">Predicted acyltransferase</fullName>
    </submittedName>
</protein>
<accession>A0A1M7PW03</accession>
<dbReference type="EMBL" id="FRCY01000011">
    <property type="protein sequence ID" value="SHN21789.1"/>
    <property type="molecule type" value="Genomic_DNA"/>
</dbReference>
<evidence type="ECO:0000313" key="4">
    <source>
        <dbReference type="Proteomes" id="UP000184513"/>
    </source>
</evidence>
<keyword evidence="1" id="KW-1133">Transmembrane helix</keyword>
<feature type="transmembrane region" description="Helical" evidence="1">
    <location>
        <begin position="47"/>
        <end position="64"/>
    </location>
</feature>
<feature type="transmembrane region" description="Helical" evidence="1">
    <location>
        <begin position="201"/>
        <end position="222"/>
    </location>
</feature>
<keyword evidence="4" id="KW-1185">Reference proteome</keyword>
<feature type="domain" description="Heparan-alpha-glucosaminide N-acetyltransferase catalytic" evidence="2">
    <location>
        <begin position="3"/>
        <end position="229"/>
    </location>
</feature>
<evidence type="ECO:0000259" key="2">
    <source>
        <dbReference type="Pfam" id="PF07786"/>
    </source>
</evidence>
<evidence type="ECO:0000256" key="1">
    <source>
        <dbReference type="SAM" id="Phobius"/>
    </source>
</evidence>
<dbReference type="GO" id="GO:0016746">
    <property type="term" value="F:acyltransferase activity"/>
    <property type="evidence" value="ECO:0007669"/>
    <property type="project" value="UniProtKB-KW"/>
</dbReference>
<dbReference type="InterPro" id="IPR012429">
    <property type="entry name" value="HGSNAT_cat"/>
</dbReference>
<dbReference type="RefSeq" id="WP_073095849.1">
    <property type="nucleotide sequence ID" value="NZ_FRCY01000011.1"/>
</dbReference>
<feature type="transmembrane region" description="Helical" evidence="1">
    <location>
        <begin position="234"/>
        <end position="252"/>
    </location>
</feature>
<feature type="transmembrane region" description="Helical" evidence="1">
    <location>
        <begin position="258"/>
        <end position="282"/>
    </location>
</feature>
<proteinExistence type="predicted"/>
<keyword evidence="3" id="KW-0012">Acyltransferase</keyword>
<feature type="transmembrane region" description="Helical" evidence="1">
    <location>
        <begin position="143"/>
        <end position="163"/>
    </location>
</feature>
<dbReference type="Proteomes" id="UP000184513">
    <property type="component" value="Unassembled WGS sequence"/>
</dbReference>
<feature type="transmembrane region" description="Helical" evidence="1">
    <location>
        <begin position="84"/>
        <end position="102"/>
    </location>
</feature>
<dbReference type="OrthoDB" id="9788724at2"/>
<evidence type="ECO:0000313" key="3">
    <source>
        <dbReference type="EMBL" id="SHN21789.1"/>
    </source>
</evidence>
<feature type="transmembrane region" description="Helical" evidence="1">
    <location>
        <begin position="340"/>
        <end position="362"/>
    </location>
</feature>
<reference evidence="3 4" key="1">
    <citation type="submission" date="2016-11" db="EMBL/GenBank/DDBJ databases">
        <authorList>
            <person name="Jaros S."/>
            <person name="Januszkiewicz K."/>
            <person name="Wedrychowicz H."/>
        </authorList>
    </citation>
    <scope>NUCLEOTIDE SEQUENCE [LARGE SCALE GENOMIC DNA]</scope>
    <source>
        <strain evidence="3 4">CGMCC 1.6102</strain>
    </source>
</reference>
<sequence length="371" mass="41932">MTRYQSLDVLRGLTVALMIIVNTPGDWRTNFSPLSHASWHGLTITDLVFPTFLFVVGNAMSFSLRKLKARGPRIYFKKVGKRTLFIFGIGLLLTAFPFFSMSETGIIPYDFSKIRLLGVLQRIALCYGIAATLVYFFTLRTSLIIGGIMLMAYWFVMYLFGAAGPDPYVLEGNAARKLDLWLIGAANLYKGEGIPFDPEGILSTLPAVVNVLLGYGVGVYIQNEKSRGRTVSRLFLLGLALLLAGYFWDLWFPVNKKIWTSTFVLVTAGYATAILAGLMYVLEIKQRKKWSGFFELFGRNPLILYVLSGLLVRLMIMIRVGDQALKTWLYQTAFVPYFPAKTASLLFALSFMLVIWLIGLWMDKNKWYIKV</sequence>
<keyword evidence="3" id="KW-0808">Transferase</keyword>
<organism evidence="3 4">
    <name type="scientific">Cyclobacterium lianum</name>
    <dbReference type="NCBI Taxonomy" id="388280"/>
    <lineage>
        <taxon>Bacteria</taxon>
        <taxon>Pseudomonadati</taxon>
        <taxon>Bacteroidota</taxon>
        <taxon>Cytophagia</taxon>
        <taxon>Cytophagales</taxon>
        <taxon>Cyclobacteriaceae</taxon>
        <taxon>Cyclobacterium</taxon>
    </lineage>
</organism>
<dbReference type="Pfam" id="PF07786">
    <property type="entry name" value="HGSNAT_cat"/>
    <property type="match status" value="1"/>
</dbReference>
<dbReference type="PANTHER" id="PTHR31061:SF24">
    <property type="entry name" value="LD22376P"/>
    <property type="match status" value="1"/>
</dbReference>
<dbReference type="PANTHER" id="PTHR31061">
    <property type="entry name" value="LD22376P"/>
    <property type="match status" value="1"/>
</dbReference>
<gene>
    <name evidence="3" type="ORF">SAMN04488057_11144</name>
</gene>
<feature type="transmembrane region" description="Helical" evidence="1">
    <location>
        <begin position="9"/>
        <end position="27"/>
    </location>
</feature>
<name>A0A1M7PW03_9BACT</name>
<dbReference type="STRING" id="388280.SAMN04488057_11144"/>
<feature type="transmembrane region" description="Helical" evidence="1">
    <location>
        <begin position="114"/>
        <end position="136"/>
    </location>
</feature>
<dbReference type="AlphaFoldDB" id="A0A1M7PW03"/>
<keyword evidence="1" id="KW-0812">Transmembrane</keyword>
<feature type="transmembrane region" description="Helical" evidence="1">
    <location>
        <begin position="302"/>
        <end position="320"/>
    </location>
</feature>
<keyword evidence="1" id="KW-0472">Membrane</keyword>